<proteinExistence type="predicted"/>
<reference evidence="1" key="1">
    <citation type="submission" date="2021-06" db="EMBL/GenBank/DDBJ databases">
        <authorList>
            <person name="Kallberg Y."/>
            <person name="Tangrot J."/>
            <person name="Rosling A."/>
        </authorList>
    </citation>
    <scope>NUCLEOTIDE SEQUENCE</scope>
    <source>
        <strain evidence="1">28 12/20/2015</strain>
    </source>
</reference>
<evidence type="ECO:0000313" key="2">
    <source>
        <dbReference type="Proteomes" id="UP000789366"/>
    </source>
</evidence>
<comment type="caution">
    <text evidence="1">The sequence shown here is derived from an EMBL/GenBank/DDBJ whole genome shotgun (WGS) entry which is preliminary data.</text>
</comment>
<dbReference type="EMBL" id="CAJVPW010000776">
    <property type="protein sequence ID" value="CAG8465487.1"/>
    <property type="molecule type" value="Genomic_DNA"/>
</dbReference>
<protein>
    <submittedName>
        <fullName evidence="1">9723_t:CDS:1</fullName>
    </submittedName>
</protein>
<keyword evidence="2" id="KW-1185">Reference proteome</keyword>
<evidence type="ECO:0000313" key="1">
    <source>
        <dbReference type="EMBL" id="CAG8465487.1"/>
    </source>
</evidence>
<name>A0ACA9KCA7_9GLOM</name>
<gene>
    <name evidence="1" type="ORF">SPELUC_LOCUS1451</name>
</gene>
<accession>A0ACA9KCA7</accession>
<dbReference type="Proteomes" id="UP000789366">
    <property type="component" value="Unassembled WGS sequence"/>
</dbReference>
<organism evidence="1 2">
    <name type="scientific">Cetraspora pellucida</name>
    <dbReference type="NCBI Taxonomy" id="1433469"/>
    <lineage>
        <taxon>Eukaryota</taxon>
        <taxon>Fungi</taxon>
        <taxon>Fungi incertae sedis</taxon>
        <taxon>Mucoromycota</taxon>
        <taxon>Glomeromycotina</taxon>
        <taxon>Glomeromycetes</taxon>
        <taxon>Diversisporales</taxon>
        <taxon>Gigasporaceae</taxon>
        <taxon>Cetraspora</taxon>
    </lineage>
</organism>
<sequence>MHGRKRAKPTAEVEKLRKEREASKIKEYNGIVAACFEKKTKCEYDKEAFILTTKILSQNPDFYTIWNFRRSVLLNEISGDCSEEEKQQKFSSELLFLQEVFRLNPKSYWIFNHRRWCLDNMPNPDWKNELDLVCKMLDMDARNFHGWGYRRYVISKLSCIDSYAVNICKTEFDFTTTKINQNFSNYSAWHQRSKLLPKLMEDKELDDQRKKNLIDQEFELVKSAFYTDPDDQSAWLYHWWLIGREIRHISVLGAYYDTQNFQIVLAFDDEVGMLTPFQVTCKDDTSQFNIVEGHWRSVSGDSDLDRMYGFVWIFTPNMKSTFTELVVTVKPEWIVPSHSGVKLVRNIQMCCHVGQLPQQSQDKLIQMSPQIVTENMKIDPSSLCSREDILPVTIQERINRLQSEIITVKELLEIEPESKWSLQTLSILLRELKYISGLNTEEAMNNDQEVITICDQLINIDKLRTKRFEDLRSKAIFETAINNLIQTSPNAPQEITFRDNKLLTSEKTQLSTFTLTSKNLTLIPTPSILLYIRILDLSHNKLTSIIFLSNLIHLQEVDICNNCISCINGVNKLRFLRVLNVQSNLIESWEAAKNGFVKWQGGECRVNLSGNPFIDKNFEETKWKIEMNEIAQNVNITIKP</sequence>